<dbReference type="NCBIfam" id="TIGR01640">
    <property type="entry name" value="F_box_assoc_1"/>
    <property type="match status" value="1"/>
</dbReference>
<dbReference type="InterPro" id="IPR013187">
    <property type="entry name" value="F-box-assoc_dom_typ3"/>
</dbReference>
<dbReference type="InterPro" id="IPR036047">
    <property type="entry name" value="F-box-like_dom_sf"/>
</dbReference>
<protein>
    <recommendedName>
        <fullName evidence="1">F-box domain-containing protein</fullName>
    </recommendedName>
</protein>
<reference evidence="2" key="2">
    <citation type="submission" date="2020-10" db="EMBL/GenBank/DDBJ databases">
        <authorList>
            <person name="Scholz U."/>
            <person name="Mascher M."/>
            <person name="Fiebig A."/>
        </authorList>
    </citation>
    <scope>NUCLEOTIDE SEQUENCE [LARGE SCALE GENOMIC DNA]</scope>
    <source>
        <strain evidence="2">cv. Morex</strain>
    </source>
</reference>
<dbReference type="PANTHER" id="PTHR31672:SF2">
    <property type="entry name" value="F-BOX DOMAIN-CONTAINING PROTEIN"/>
    <property type="match status" value="1"/>
</dbReference>
<reference evidence="3" key="1">
    <citation type="journal article" date="2012" name="Nature">
        <title>A physical, genetic and functional sequence assembly of the barley genome.</title>
        <authorList>
            <consortium name="The International Barley Genome Sequencing Consortium"/>
            <person name="Mayer K.F."/>
            <person name="Waugh R."/>
            <person name="Brown J.W."/>
            <person name="Schulman A."/>
            <person name="Langridge P."/>
            <person name="Platzer M."/>
            <person name="Fincher G.B."/>
            <person name="Muehlbauer G.J."/>
            <person name="Sato K."/>
            <person name="Close T.J."/>
            <person name="Wise R.P."/>
            <person name="Stein N."/>
        </authorList>
    </citation>
    <scope>NUCLEOTIDE SEQUENCE [LARGE SCALE GENOMIC DNA]</scope>
    <source>
        <strain evidence="3">cv. Morex</strain>
    </source>
</reference>
<dbReference type="Pfam" id="PF08268">
    <property type="entry name" value="FBA_3"/>
    <property type="match status" value="1"/>
</dbReference>
<dbReference type="SUPFAM" id="SSF81383">
    <property type="entry name" value="F-box domain"/>
    <property type="match status" value="1"/>
</dbReference>
<dbReference type="Gramene" id="HORVU.MOREX.r2.5HG0423490.1">
    <property type="protein sequence ID" value="HORVU.MOREX.r2.5HG0423490.1.CDS.1"/>
    <property type="gene ID" value="HORVU.MOREX.r2.5HG0423490"/>
</dbReference>
<dbReference type="Proteomes" id="UP000011116">
    <property type="component" value="Chromosome 5H"/>
</dbReference>
<feature type="domain" description="F-box" evidence="1">
    <location>
        <begin position="32"/>
        <end position="77"/>
    </location>
</feature>
<evidence type="ECO:0000313" key="2">
    <source>
        <dbReference type="EnsemblPlants" id="HORVU.MOREX.r3.5HG0509860.1.CDS1"/>
    </source>
</evidence>
<dbReference type="PANTHER" id="PTHR31672">
    <property type="entry name" value="BNACNNG10540D PROTEIN"/>
    <property type="match status" value="1"/>
</dbReference>
<evidence type="ECO:0000259" key="1">
    <source>
        <dbReference type="PROSITE" id="PS50181"/>
    </source>
</evidence>
<dbReference type="EnsemblPlants" id="HORVU.MOREX.r3.5HG0509860.1">
    <property type="protein sequence ID" value="HORVU.MOREX.r3.5HG0509860.1.CDS1"/>
    <property type="gene ID" value="HORVU.MOREX.r3.5HG0509860"/>
</dbReference>
<dbReference type="SMART" id="SM00256">
    <property type="entry name" value="FBOX"/>
    <property type="match status" value="1"/>
</dbReference>
<dbReference type="Gene3D" id="1.20.1280.50">
    <property type="match status" value="1"/>
</dbReference>
<dbReference type="InterPro" id="IPR001810">
    <property type="entry name" value="F-box_dom"/>
</dbReference>
<gene>
    <name evidence="2" type="primary">LOC123397142</name>
</gene>
<dbReference type="Gramene" id="HORVU.MOREX.r3.5HG0509860.1">
    <property type="protein sequence ID" value="HORVU.MOREX.r3.5HG0509860.1.CDS1"/>
    <property type="gene ID" value="HORVU.MOREX.r3.5HG0509860"/>
</dbReference>
<accession>A0A8I6XTD4</accession>
<dbReference type="InterPro" id="IPR017451">
    <property type="entry name" value="F-box-assoc_interact_dom"/>
</dbReference>
<dbReference type="Pfam" id="PF00646">
    <property type="entry name" value="F-box"/>
    <property type="match status" value="1"/>
</dbReference>
<dbReference type="AlphaFoldDB" id="A0A8I6XTD4"/>
<name>A0A8I6XTD4_HORVV</name>
<proteinExistence type="predicted"/>
<dbReference type="InterPro" id="IPR050796">
    <property type="entry name" value="SCF_F-box_component"/>
</dbReference>
<dbReference type="PROSITE" id="PS50181">
    <property type="entry name" value="FBOX"/>
    <property type="match status" value="1"/>
</dbReference>
<keyword evidence="3" id="KW-1185">Reference proteome</keyword>
<sequence>MQSELIGLLIAAIASHRQQLPMGKRRRLLEPDGRGGEIPSELLQEILVKLPTKDVARSCCVSRLWRGVLSDPSFRSLHAATYVAPAAEVLLVSESREPDEASFSRMSSGKIMAMRSVAIPGDYGLANVCNGLLCFVHRHNAQAPALVCNPVTGETLALPEPPPLAAEGNTQHLFALGFSPPTKEYKLFRLSSTSVDVYTLGDTRGWRRHTHLSLPHPTKITAWAPRLIAGKLYLLTTGWNRVLVVDVATEACRAHRLPAQGIIAYDMHIPRVGAFELDDRLCFALHTVGIPTVLQFWVMSPPEDGKPLRWDRRYCFQINEAFNHLGPWSAWIDDGEMLCYMHGDTLHMYGTRGRSPQPVLGEIQWLQWDQRLHIPEFPLWWETSKCQWNIHGGYHPTLLSPLVFALPPSQDDEQKKGSK</sequence>
<organism evidence="2 3">
    <name type="scientific">Hordeum vulgare subsp. vulgare</name>
    <name type="common">Domesticated barley</name>
    <dbReference type="NCBI Taxonomy" id="112509"/>
    <lineage>
        <taxon>Eukaryota</taxon>
        <taxon>Viridiplantae</taxon>
        <taxon>Streptophyta</taxon>
        <taxon>Embryophyta</taxon>
        <taxon>Tracheophyta</taxon>
        <taxon>Spermatophyta</taxon>
        <taxon>Magnoliopsida</taxon>
        <taxon>Liliopsida</taxon>
        <taxon>Poales</taxon>
        <taxon>Poaceae</taxon>
        <taxon>BOP clade</taxon>
        <taxon>Pooideae</taxon>
        <taxon>Triticodae</taxon>
        <taxon>Triticeae</taxon>
        <taxon>Hordeinae</taxon>
        <taxon>Hordeum</taxon>
    </lineage>
</organism>
<evidence type="ECO:0000313" key="3">
    <source>
        <dbReference type="Proteomes" id="UP000011116"/>
    </source>
</evidence>
<reference evidence="2" key="3">
    <citation type="submission" date="2022-01" db="UniProtKB">
        <authorList>
            <consortium name="EnsemblPlants"/>
        </authorList>
    </citation>
    <scope>IDENTIFICATION</scope>
    <source>
        <strain evidence="2">subsp. vulgare</strain>
    </source>
</reference>